<protein>
    <submittedName>
        <fullName evidence="7">CvpA family protein</fullName>
    </submittedName>
</protein>
<dbReference type="EMBL" id="CP035108">
    <property type="protein sequence ID" value="QAR33207.1"/>
    <property type="molecule type" value="Genomic_DNA"/>
</dbReference>
<organism evidence="7 8">
    <name type="scientific">Geovibrio thiophilus</name>
    <dbReference type="NCBI Taxonomy" id="139438"/>
    <lineage>
        <taxon>Bacteria</taxon>
        <taxon>Pseudomonadati</taxon>
        <taxon>Deferribacterota</taxon>
        <taxon>Deferribacteres</taxon>
        <taxon>Deferribacterales</taxon>
        <taxon>Geovibrionaceae</taxon>
        <taxon>Geovibrio</taxon>
    </lineage>
</organism>
<feature type="region of interest" description="Disordered" evidence="5">
    <location>
        <begin position="190"/>
        <end position="211"/>
    </location>
</feature>
<evidence type="ECO:0000256" key="4">
    <source>
        <dbReference type="ARBA" id="ARBA00023136"/>
    </source>
</evidence>
<dbReference type="Proteomes" id="UP000287502">
    <property type="component" value="Chromosome"/>
</dbReference>
<feature type="transmembrane region" description="Helical" evidence="6">
    <location>
        <begin position="64"/>
        <end position="85"/>
    </location>
</feature>
<dbReference type="AlphaFoldDB" id="A0A410JYF5"/>
<sequence>MEITDIVLLIIIGAFAVRGLIKGLVHELFGIAAIVIGYLAAYKYSLTVGSLFKSFDLSEKSLSALGFVIVFVVAYLIVMIVAVFISKIIKNVSLSEVNRGGGMVFGAFKAAVILSVILTSFISFMPKESGFVKTTESGAVSGFLIKLSPVIYDIVNKFGGSQVNPFREEKIELEPVDIFGGDPGQKALEKVRESAENIKDGAEEKSGDIMDKIKDMTREEKDALAEKLLAPKTDQ</sequence>
<dbReference type="GO" id="GO:0016020">
    <property type="term" value="C:membrane"/>
    <property type="evidence" value="ECO:0007669"/>
    <property type="project" value="UniProtKB-SubCell"/>
</dbReference>
<evidence type="ECO:0000256" key="2">
    <source>
        <dbReference type="ARBA" id="ARBA00022692"/>
    </source>
</evidence>
<evidence type="ECO:0000256" key="3">
    <source>
        <dbReference type="ARBA" id="ARBA00022989"/>
    </source>
</evidence>
<reference evidence="7 8" key="1">
    <citation type="submission" date="2019-01" db="EMBL/GenBank/DDBJ databases">
        <title>Geovibrio thiophilus DSM 11263, complete genome.</title>
        <authorList>
            <person name="Spring S."/>
            <person name="Bunk B."/>
            <person name="Sproer C."/>
        </authorList>
    </citation>
    <scope>NUCLEOTIDE SEQUENCE [LARGE SCALE GENOMIC DNA]</scope>
    <source>
        <strain evidence="7 8">DSM 11263</strain>
    </source>
</reference>
<feature type="transmembrane region" description="Helical" evidence="6">
    <location>
        <begin position="28"/>
        <end position="44"/>
    </location>
</feature>
<proteinExistence type="predicted"/>
<keyword evidence="2 6" id="KW-0812">Transmembrane</keyword>
<dbReference type="RefSeq" id="WP_128466493.1">
    <property type="nucleotide sequence ID" value="NZ_CP035108.1"/>
</dbReference>
<evidence type="ECO:0000313" key="8">
    <source>
        <dbReference type="Proteomes" id="UP000287502"/>
    </source>
</evidence>
<keyword evidence="8" id="KW-1185">Reference proteome</keyword>
<evidence type="ECO:0000256" key="1">
    <source>
        <dbReference type="ARBA" id="ARBA00004141"/>
    </source>
</evidence>
<keyword evidence="3 6" id="KW-1133">Transmembrane helix</keyword>
<dbReference type="InterPro" id="IPR003825">
    <property type="entry name" value="Colicin-V_CvpA"/>
</dbReference>
<keyword evidence="4 6" id="KW-0472">Membrane</keyword>
<evidence type="ECO:0000256" key="6">
    <source>
        <dbReference type="SAM" id="Phobius"/>
    </source>
</evidence>
<dbReference type="OrthoDB" id="9799585at2"/>
<feature type="transmembrane region" description="Helical" evidence="6">
    <location>
        <begin position="106"/>
        <end position="125"/>
    </location>
</feature>
<dbReference type="KEGG" id="gtl:EP073_07260"/>
<evidence type="ECO:0000256" key="5">
    <source>
        <dbReference type="SAM" id="MobiDB-lite"/>
    </source>
</evidence>
<dbReference type="PANTHER" id="PTHR37306:SF1">
    <property type="entry name" value="COLICIN V PRODUCTION PROTEIN"/>
    <property type="match status" value="1"/>
</dbReference>
<dbReference type="PANTHER" id="PTHR37306">
    <property type="entry name" value="COLICIN V PRODUCTION PROTEIN"/>
    <property type="match status" value="1"/>
</dbReference>
<dbReference type="GO" id="GO:0009403">
    <property type="term" value="P:toxin biosynthetic process"/>
    <property type="evidence" value="ECO:0007669"/>
    <property type="project" value="InterPro"/>
</dbReference>
<name>A0A410JYF5_9BACT</name>
<comment type="subcellular location">
    <subcellularLocation>
        <location evidence="1">Membrane</location>
        <topology evidence="1">Multi-pass membrane protein</topology>
    </subcellularLocation>
</comment>
<evidence type="ECO:0000313" key="7">
    <source>
        <dbReference type="EMBL" id="QAR33207.1"/>
    </source>
</evidence>
<gene>
    <name evidence="7" type="ORF">EP073_07260</name>
</gene>
<accession>A0A410JYF5</accession>
<dbReference type="Pfam" id="PF02674">
    <property type="entry name" value="Colicin_V"/>
    <property type="match status" value="1"/>
</dbReference>
<feature type="transmembrane region" description="Helical" evidence="6">
    <location>
        <begin position="6"/>
        <end position="21"/>
    </location>
</feature>